<dbReference type="GeneTree" id="ENSGT00940000167556"/>
<reference evidence="1" key="2">
    <citation type="submission" date="2025-08" db="UniProtKB">
        <authorList>
            <consortium name="Ensembl"/>
        </authorList>
    </citation>
    <scope>IDENTIFICATION</scope>
</reference>
<sequence>VYCSTWQYITWRQVIIIGEADSALTVSTRTVLRALYICTHTHTHTHTHTYIYIFFETRSCSVTQAGVQWYDLGPLQPSLPRFKEFLCLSLKSSWGYRHIPPCPANFHILVETRFHHVAQAGLELLTSGDLPALASQSTGITGVSHRVWPELYKY</sequence>
<reference evidence="1" key="3">
    <citation type="submission" date="2025-09" db="UniProtKB">
        <authorList>
            <consortium name="Ensembl"/>
        </authorList>
    </citation>
    <scope>IDENTIFICATION</scope>
</reference>
<dbReference type="PRINTS" id="PR02045">
    <property type="entry name" value="F138DOMAIN"/>
</dbReference>
<dbReference type="Proteomes" id="UP000233100">
    <property type="component" value="Chromosome 16"/>
</dbReference>
<dbReference type="Ensembl" id="ENSMFAT00000090577.1">
    <property type="protein sequence ID" value="ENSMFAP00000060038.1"/>
    <property type="gene ID" value="ENSMFAG00000062000.1"/>
</dbReference>
<reference evidence="1 2" key="1">
    <citation type="submission" date="2013-03" db="EMBL/GenBank/DDBJ databases">
        <authorList>
            <person name="Warren W."/>
            <person name="Wilson R.K."/>
        </authorList>
    </citation>
    <scope>NUCLEOTIDE SEQUENCE</scope>
</reference>
<evidence type="ECO:0000313" key="2">
    <source>
        <dbReference type="Proteomes" id="UP000233100"/>
    </source>
</evidence>
<proteinExistence type="predicted"/>
<organism evidence="1 2">
    <name type="scientific">Macaca fascicularis</name>
    <name type="common">Crab-eating macaque</name>
    <name type="synonym">Cynomolgus monkey</name>
    <dbReference type="NCBI Taxonomy" id="9541"/>
    <lineage>
        <taxon>Eukaryota</taxon>
        <taxon>Metazoa</taxon>
        <taxon>Chordata</taxon>
        <taxon>Craniata</taxon>
        <taxon>Vertebrata</taxon>
        <taxon>Euteleostomi</taxon>
        <taxon>Mammalia</taxon>
        <taxon>Eutheria</taxon>
        <taxon>Euarchontoglires</taxon>
        <taxon>Primates</taxon>
        <taxon>Haplorrhini</taxon>
        <taxon>Catarrhini</taxon>
        <taxon>Cercopithecidae</taxon>
        <taxon>Cercopithecinae</taxon>
        <taxon>Macaca</taxon>
    </lineage>
</organism>
<keyword evidence="2" id="KW-1185">Reference proteome</keyword>
<accession>A0A7N9D9D2</accession>
<evidence type="ECO:0000313" key="1">
    <source>
        <dbReference type="Ensembl" id="ENSMFAP00000060038.1"/>
    </source>
</evidence>
<protein>
    <submittedName>
        <fullName evidence="1">Uncharacterized protein</fullName>
    </submittedName>
</protein>
<dbReference type="AlphaFoldDB" id="A0A7N9D9D2"/>
<dbReference type="PANTHER" id="PTHR46254">
    <property type="entry name" value="PROTEIN GVQW1-RELATED"/>
    <property type="match status" value="1"/>
</dbReference>
<dbReference type="PANTHER" id="PTHR46254:SF3">
    <property type="entry name" value="SECRETED PROTEIN"/>
    <property type="match status" value="1"/>
</dbReference>
<name>A0A7N9D9D2_MACFA</name>